<protein>
    <submittedName>
        <fullName evidence="5">FAD binding domain-containing protein</fullName>
    </submittedName>
</protein>
<evidence type="ECO:0000256" key="3">
    <source>
        <dbReference type="ARBA" id="ARBA00023002"/>
    </source>
</evidence>
<dbReference type="InterPro" id="IPR036318">
    <property type="entry name" value="FAD-bd_PCMH-like_sf"/>
</dbReference>
<evidence type="ECO:0000256" key="2">
    <source>
        <dbReference type="ARBA" id="ARBA00022827"/>
    </source>
</evidence>
<evidence type="ECO:0000256" key="1">
    <source>
        <dbReference type="ARBA" id="ARBA00022630"/>
    </source>
</evidence>
<proteinExistence type="predicted"/>
<dbReference type="InterPro" id="IPR002346">
    <property type="entry name" value="Mopterin_DH_FAD-bd"/>
</dbReference>
<keyword evidence="1" id="KW-0285">Flavoprotein</keyword>
<dbReference type="Pfam" id="PF03450">
    <property type="entry name" value="CO_deh_flav_C"/>
    <property type="match status" value="1"/>
</dbReference>
<dbReference type="SUPFAM" id="SSF55447">
    <property type="entry name" value="CO dehydrogenase flavoprotein C-terminal domain-like"/>
    <property type="match status" value="1"/>
</dbReference>
<dbReference type="InterPro" id="IPR051312">
    <property type="entry name" value="Diverse_Substr_Oxidored"/>
</dbReference>
<comment type="caution">
    <text evidence="5">The sequence shown here is derived from an EMBL/GenBank/DDBJ whole genome shotgun (WGS) entry which is preliminary data.</text>
</comment>
<dbReference type="SMART" id="SM01092">
    <property type="entry name" value="CO_deh_flav_C"/>
    <property type="match status" value="1"/>
</dbReference>
<dbReference type="InterPro" id="IPR005107">
    <property type="entry name" value="CO_DH_flav_C"/>
</dbReference>
<dbReference type="Gene3D" id="3.30.43.10">
    <property type="entry name" value="Uridine Diphospho-n-acetylenolpyruvylglucosamine Reductase, domain 2"/>
    <property type="match status" value="1"/>
</dbReference>
<dbReference type="InterPro" id="IPR016166">
    <property type="entry name" value="FAD-bd_PCMH"/>
</dbReference>
<sequence length="281" mass="28869">MFWQPTSLQEAVRLLADEGGMLVAGGTDVFPALVDRPAPASLIDLTRCAELQGIAFGADTIRIGAGSRWSEIARASLPRGFAALQAAAREVGSIQIQNSGTIGGNLCNASPAADGVPPLLALDASVELSGPNGVRRLSIGDFVLGNRRTARARDEILSAVLIPRTLEAGGSAFLKLGARRYMVISIVMVAVVLAPGPDGRIAAARVAVGAASAAAMRLGGLEARLIGMDPVGHVPADLVAAADLNGLSPIDDVRASAAYRLDAARELVGRAILQAWEAARA</sequence>
<dbReference type="PANTHER" id="PTHR42659">
    <property type="entry name" value="XANTHINE DEHYDROGENASE SUBUNIT C-RELATED"/>
    <property type="match status" value="1"/>
</dbReference>
<keyword evidence="2" id="KW-0274">FAD</keyword>
<gene>
    <name evidence="5" type="ORF">KL771_03805</name>
</gene>
<accession>A0A947GI13</accession>
<dbReference type="InterPro" id="IPR016169">
    <property type="entry name" value="FAD-bd_PCMH_sub2"/>
</dbReference>
<evidence type="ECO:0000259" key="4">
    <source>
        <dbReference type="PROSITE" id="PS51387"/>
    </source>
</evidence>
<keyword evidence="6" id="KW-1185">Reference proteome</keyword>
<dbReference type="SUPFAM" id="SSF56176">
    <property type="entry name" value="FAD-binding/transporter-associated domain-like"/>
    <property type="match status" value="1"/>
</dbReference>
<dbReference type="Gene3D" id="3.30.465.10">
    <property type="match status" value="1"/>
</dbReference>
<dbReference type="InterPro" id="IPR036683">
    <property type="entry name" value="CO_DH_flav_C_dom_sf"/>
</dbReference>
<dbReference type="RefSeq" id="WP_261967232.1">
    <property type="nucleotide sequence ID" value="NZ_JAHHZF010000002.1"/>
</dbReference>
<dbReference type="GO" id="GO:0071949">
    <property type="term" value="F:FAD binding"/>
    <property type="evidence" value="ECO:0007669"/>
    <property type="project" value="InterPro"/>
</dbReference>
<dbReference type="PROSITE" id="PS51387">
    <property type="entry name" value="FAD_PCMH"/>
    <property type="match status" value="1"/>
</dbReference>
<keyword evidence="3" id="KW-0560">Oxidoreductase</keyword>
<dbReference type="PANTHER" id="PTHR42659:SF2">
    <property type="entry name" value="XANTHINE DEHYDROGENASE SUBUNIT C-RELATED"/>
    <property type="match status" value="1"/>
</dbReference>
<dbReference type="Gene3D" id="3.30.390.50">
    <property type="entry name" value="CO dehydrogenase flavoprotein, C-terminal domain"/>
    <property type="match status" value="1"/>
</dbReference>
<dbReference type="Pfam" id="PF00941">
    <property type="entry name" value="FAD_binding_5"/>
    <property type="match status" value="1"/>
</dbReference>
<evidence type="ECO:0000313" key="6">
    <source>
        <dbReference type="Proteomes" id="UP000766595"/>
    </source>
</evidence>
<feature type="domain" description="FAD-binding PCMH-type" evidence="4">
    <location>
        <begin position="1"/>
        <end position="167"/>
    </location>
</feature>
<dbReference type="AlphaFoldDB" id="A0A947GI13"/>
<organism evidence="5 6">
    <name type="scientific">Prosthecodimorpha staleyi</name>
    <dbReference type="NCBI Taxonomy" id="2840188"/>
    <lineage>
        <taxon>Bacteria</taxon>
        <taxon>Pseudomonadati</taxon>
        <taxon>Pseudomonadota</taxon>
        <taxon>Alphaproteobacteria</taxon>
        <taxon>Hyphomicrobiales</taxon>
        <taxon>Ancalomicrobiaceae</taxon>
        <taxon>Prosthecodimorpha</taxon>
    </lineage>
</organism>
<name>A0A947GI13_9HYPH</name>
<dbReference type="EMBL" id="JAHHZF010000002">
    <property type="protein sequence ID" value="MBT9288559.1"/>
    <property type="molecule type" value="Genomic_DNA"/>
</dbReference>
<reference evidence="5 6" key="1">
    <citation type="submission" date="2021-06" db="EMBL/GenBank/DDBJ databases">
        <authorList>
            <person name="Grouzdev D.S."/>
            <person name="Koziaeva V."/>
        </authorList>
    </citation>
    <scope>NUCLEOTIDE SEQUENCE [LARGE SCALE GENOMIC DNA]</scope>
    <source>
        <strain evidence="5 6">22</strain>
    </source>
</reference>
<dbReference type="Proteomes" id="UP000766595">
    <property type="component" value="Unassembled WGS sequence"/>
</dbReference>
<dbReference type="InterPro" id="IPR016167">
    <property type="entry name" value="FAD-bd_PCMH_sub1"/>
</dbReference>
<dbReference type="GO" id="GO:0016491">
    <property type="term" value="F:oxidoreductase activity"/>
    <property type="evidence" value="ECO:0007669"/>
    <property type="project" value="UniProtKB-KW"/>
</dbReference>
<evidence type="ECO:0000313" key="5">
    <source>
        <dbReference type="EMBL" id="MBT9288559.1"/>
    </source>
</evidence>